<dbReference type="GO" id="GO:0051301">
    <property type="term" value="P:cell division"/>
    <property type="evidence" value="ECO:0007669"/>
    <property type="project" value="UniProtKB-KW"/>
</dbReference>
<evidence type="ECO:0000313" key="3">
    <source>
        <dbReference type="EMBL" id="MDY8110854.1"/>
    </source>
</evidence>
<gene>
    <name evidence="3" type="primary">zapE</name>
    <name evidence="3" type="ORF">U0C82_17075</name>
</gene>
<keyword evidence="2" id="KW-0067">ATP-binding</keyword>
<dbReference type="Pfam" id="PF03969">
    <property type="entry name" value="AFG1_ATPase"/>
    <property type="match status" value="1"/>
</dbReference>
<evidence type="ECO:0000313" key="4">
    <source>
        <dbReference type="Proteomes" id="UP001294412"/>
    </source>
</evidence>
<dbReference type="PANTHER" id="PTHR12169:SF6">
    <property type="entry name" value="AFG1-LIKE ATPASE"/>
    <property type="match status" value="1"/>
</dbReference>
<dbReference type="Gene3D" id="3.40.50.300">
    <property type="entry name" value="P-loop containing nucleotide triphosphate hydrolases"/>
    <property type="match status" value="1"/>
</dbReference>
<proteinExistence type="predicted"/>
<keyword evidence="3" id="KW-0132">Cell division</keyword>
<keyword evidence="1" id="KW-0547">Nucleotide-binding</keyword>
<dbReference type="SUPFAM" id="SSF52540">
    <property type="entry name" value="P-loop containing nucleoside triphosphate hydrolases"/>
    <property type="match status" value="1"/>
</dbReference>
<organism evidence="3 4">
    <name type="scientific">Fulvimarina uroteuthidis</name>
    <dbReference type="NCBI Taxonomy" id="3098149"/>
    <lineage>
        <taxon>Bacteria</taxon>
        <taxon>Pseudomonadati</taxon>
        <taxon>Pseudomonadota</taxon>
        <taxon>Alphaproteobacteria</taxon>
        <taxon>Hyphomicrobiales</taxon>
        <taxon>Aurantimonadaceae</taxon>
        <taxon>Fulvimarina</taxon>
    </lineage>
</organism>
<accession>A0ABU5I652</accession>
<protein>
    <submittedName>
        <fullName evidence="3">Cell division protein ZapE</fullName>
    </submittedName>
</protein>
<name>A0ABU5I652_9HYPH</name>
<dbReference type="EMBL" id="JAXLPB010000006">
    <property type="protein sequence ID" value="MDY8110854.1"/>
    <property type="molecule type" value="Genomic_DNA"/>
</dbReference>
<evidence type="ECO:0000256" key="1">
    <source>
        <dbReference type="ARBA" id="ARBA00022741"/>
    </source>
</evidence>
<dbReference type="InterPro" id="IPR005654">
    <property type="entry name" value="ATPase_AFG1-like"/>
</dbReference>
<dbReference type="NCBIfam" id="NF040713">
    <property type="entry name" value="ZapE"/>
    <property type="match status" value="1"/>
</dbReference>
<dbReference type="Proteomes" id="UP001294412">
    <property type="component" value="Unassembled WGS sequence"/>
</dbReference>
<reference evidence="3 4" key="1">
    <citation type="submission" date="2023-12" db="EMBL/GenBank/DDBJ databases">
        <title>Description of Novel Strain Fulvimarina sp. 2208YS6-2-32 isolated from Uroteuthis (Photololigo) edulis.</title>
        <authorList>
            <person name="Park J.-S."/>
        </authorList>
    </citation>
    <scope>NUCLEOTIDE SEQUENCE [LARGE SCALE GENOMIC DNA]</scope>
    <source>
        <strain evidence="3 4">2208YS6-2-32</strain>
    </source>
</reference>
<dbReference type="PANTHER" id="PTHR12169">
    <property type="entry name" value="ATPASE N2B"/>
    <property type="match status" value="1"/>
</dbReference>
<keyword evidence="4" id="KW-1185">Reference proteome</keyword>
<evidence type="ECO:0000256" key="2">
    <source>
        <dbReference type="ARBA" id="ARBA00022840"/>
    </source>
</evidence>
<dbReference type="RefSeq" id="WP_322188802.1">
    <property type="nucleotide sequence ID" value="NZ_JAXLPB010000006.1"/>
</dbReference>
<dbReference type="InterPro" id="IPR027417">
    <property type="entry name" value="P-loop_NTPase"/>
</dbReference>
<sequence>MANPSSRTDRKRWGPVRAKLERLIETGEIEADPAQKLLADRLDRLDHDLSNRSVATKSSALGWMFGKKGKPEKVDGLYVYGAVGRGKTMVMDMFYRQSSVSRKRRVHFHAFMGDVHDRITAHRYQVKEGTASQDDPIPPVARQIAAESLLLCFDEFSVTDVTDAMILSRLFEALFAEGVVLVATSNVDPDDLYKDGLNRGLFLPFVEKLKAHVEILALDGGEDYRMAAIGTDDLYITPLDENAEGRVDKVWNALLSGASEHAASLSVKGRTIQVPRSGNGAARFSYEALLGQPLGAQDYIALAKRFHTVILEGVPALTKSERNEAKRLINLVDTFYDAGRRLVISAEVPAKQLYSAPSGTEKFEFDRTVSRLFEMRGDTYMAGDSEPVELA</sequence>
<keyword evidence="3" id="KW-0131">Cell cycle</keyword>
<comment type="caution">
    <text evidence="3">The sequence shown here is derived from an EMBL/GenBank/DDBJ whole genome shotgun (WGS) entry which is preliminary data.</text>
</comment>